<protein>
    <submittedName>
        <fullName evidence="3">DUF2914 domain-containing protein</fullName>
    </submittedName>
</protein>
<accession>A0ABV5CGI6</accession>
<evidence type="ECO:0000259" key="2">
    <source>
        <dbReference type="Pfam" id="PF11141"/>
    </source>
</evidence>
<keyword evidence="1" id="KW-0812">Transmembrane</keyword>
<feature type="transmembrane region" description="Helical" evidence="1">
    <location>
        <begin position="82"/>
        <end position="104"/>
    </location>
</feature>
<evidence type="ECO:0000313" key="4">
    <source>
        <dbReference type="Proteomes" id="UP001580928"/>
    </source>
</evidence>
<proteinExistence type="predicted"/>
<comment type="caution">
    <text evidence="3">The sequence shown here is derived from an EMBL/GenBank/DDBJ whole genome shotgun (WGS) entry which is preliminary data.</text>
</comment>
<feature type="transmembrane region" description="Helical" evidence="1">
    <location>
        <begin position="49"/>
        <end position="70"/>
    </location>
</feature>
<feature type="transmembrane region" description="Helical" evidence="1">
    <location>
        <begin position="168"/>
        <end position="188"/>
    </location>
</feature>
<feature type="transmembrane region" description="Helical" evidence="1">
    <location>
        <begin position="200"/>
        <end position="220"/>
    </location>
</feature>
<evidence type="ECO:0000313" key="3">
    <source>
        <dbReference type="EMBL" id="MFB5946681.1"/>
    </source>
</evidence>
<keyword evidence="1" id="KW-1133">Transmembrane helix</keyword>
<keyword evidence="4" id="KW-1185">Reference proteome</keyword>
<evidence type="ECO:0000256" key="1">
    <source>
        <dbReference type="SAM" id="Phobius"/>
    </source>
</evidence>
<keyword evidence="1" id="KW-0472">Membrane</keyword>
<name>A0ABV5CGI6_9SPHI</name>
<dbReference type="EMBL" id="JBBVGT010000003">
    <property type="protein sequence ID" value="MFB5946681.1"/>
    <property type="molecule type" value="Genomic_DNA"/>
</dbReference>
<dbReference type="Pfam" id="PF11141">
    <property type="entry name" value="DUF2914"/>
    <property type="match status" value="1"/>
</dbReference>
<reference evidence="3 4" key="1">
    <citation type="submission" date="2024-04" db="EMBL/GenBank/DDBJ databases">
        <title>Albibacterium profundi sp. nov., isolated from sediment of the Challenger Deep of Mariana Trench.</title>
        <authorList>
            <person name="Wang Y."/>
        </authorList>
    </citation>
    <scope>NUCLEOTIDE SEQUENCE [LARGE SCALE GENOMIC DNA]</scope>
    <source>
        <strain evidence="3 4">RHL897</strain>
    </source>
</reference>
<dbReference type="InterPro" id="IPR022606">
    <property type="entry name" value="DUF2914"/>
</dbReference>
<dbReference type="Proteomes" id="UP001580928">
    <property type="component" value="Unassembled WGS sequence"/>
</dbReference>
<feature type="transmembrane region" description="Helical" evidence="1">
    <location>
        <begin position="143"/>
        <end position="162"/>
    </location>
</feature>
<gene>
    <name evidence="3" type="ORF">WKR92_12680</name>
</gene>
<feature type="transmembrane region" description="Helical" evidence="1">
    <location>
        <begin position="24"/>
        <end position="43"/>
    </location>
</feature>
<sequence length="373" mass="44002">MKRTLVRFRNSAFRKYVKKHEKHLPVLFFMGGFIFDTMTLGRIDRVYDLSILCLHVIFLTISIYIFNLADDGKWKNTFIERFEIYLPLAIQFSFGALSSAYVIYFSRSVSLSKTASFFIILVFILFANELLKKRISNKYLQFSVLYFLSFTFFSFIIPVFIREMNQDIFLISGFTSLAYIFCLLIFIYLTSPSTRKEVHLGKMISMILILYTTLNFFYFFKLIPPVPLALEEGIVAHKVEVNNNKYKVIYEADEWYIFWRDHRLKFTHRPNENVYVFTSIFAPTNLEKAIAHRWKWLNPETDKWEIVEDIAYEIKGGRTGGYRGYTYKNNVKNGIWKVEVITVEEELVLGIVDFEIVSGPNNIKQGDLKEKIF</sequence>
<dbReference type="RefSeq" id="WP_375558209.1">
    <property type="nucleotide sequence ID" value="NZ_JBBVGT010000003.1"/>
</dbReference>
<organism evidence="3 4">
    <name type="scientific">Albibacterium profundi</name>
    <dbReference type="NCBI Taxonomy" id="3134906"/>
    <lineage>
        <taxon>Bacteria</taxon>
        <taxon>Pseudomonadati</taxon>
        <taxon>Bacteroidota</taxon>
        <taxon>Sphingobacteriia</taxon>
        <taxon>Sphingobacteriales</taxon>
        <taxon>Sphingobacteriaceae</taxon>
        <taxon>Albibacterium</taxon>
    </lineage>
</organism>
<feature type="domain" description="DUF2914" evidence="2">
    <location>
        <begin position="288"/>
        <end position="356"/>
    </location>
</feature>
<feature type="transmembrane region" description="Helical" evidence="1">
    <location>
        <begin position="110"/>
        <end position="131"/>
    </location>
</feature>